<name>A0ABS2FMZ5_9FIRM</name>
<evidence type="ECO:0000256" key="1">
    <source>
        <dbReference type="SAM" id="Phobius"/>
    </source>
</evidence>
<evidence type="ECO:0000313" key="2">
    <source>
        <dbReference type="EMBL" id="MBM6830970.1"/>
    </source>
</evidence>
<feature type="transmembrane region" description="Helical" evidence="1">
    <location>
        <begin position="52"/>
        <end position="69"/>
    </location>
</feature>
<dbReference type="EMBL" id="JACJLU010000002">
    <property type="protein sequence ID" value="MBM6830970.1"/>
    <property type="molecule type" value="Genomic_DNA"/>
</dbReference>
<protein>
    <submittedName>
        <fullName evidence="2">PrgI family protein</fullName>
    </submittedName>
</protein>
<accession>A0ABS2FMZ5</accession>
<dbReference type="RefSeq" id="WP_204684892.1">
    <property type="nucleotide sequence ID" value="NZ_JACJLU010000002.1"/>
</dbReference>
<keyword evidence="3" id="KW-1185">Reference proteome</keyword>
<feature type="transmembrane region" description="Helical" evidence="1">
    <location>
        <begin position="25"/>
        <end position="46"/>
    </location>
</feature>
<comment type="caution">
    <text evidence="2">The sequence shown here is derived from an EMBL/GenBank/DDBJ whole genome shotgun (WGS) entry which is preliminary data.</text>
</comment>
<gene>
    <name evidence="2" type="ORF">H5982_02460</name>
</gene>
<keyword evidence="1" id="KW-1133">Transmembrane helix</keyword>
<keyword evidence="1" id="KW-0472">Membrane</keyword>
<proteinExistence type="predicted"/>
<dbReference type="InterPro" id="IPR024414">
    <property type="entry name" value="Uncharacterised_PrgI"/>
</dbReference>
<evidence type="ECO:0000313" key="3">
    <source>
        <dbReference type="Proteomes" id="UP000775500"/>
    </source>
</evidence>
<organism evidence="2 3">
    <name type="scientific">Faecalicoccus acidiformans</name>
    <dbReference type="NCBI Taxonomy" id="915173"/>
    <lineage>
        <taxon>Bacteria</taxon>
        <taxon>Bacillati</taxon>
        <taxon>Bacillota</taxon>
        <taxon>Erysipelotrichia</taxon>
        <taxon>Erysipelotrichales</taxon>
        <taxon>Erysipelotrichaceae</taxon>
        <taxon>Faecalicoccus</taxon>
    </lineage>
</organism>
<keyword evidence="1" id="KW-0812">Transmembrane</keyword>
<dbReference type="Proteomes" id="UP000775500">
    <property type="component" value="Unassembled WGS sequence"/>
</dbReference>
<sequence>METYIPKDLDQYEERIAMDLTASQLKWLAIGGSLGLGLYLFNFFVLHIPQDLCMYITMGVAFCMFWMGWRKWQNKRPYYEKIRAVMDMNTKKQIVTYLADDYEGGKGDKNVRKKTRKDRQINKQYCREVQGQKRK</sequence>
<reference evidence="2 3" key="1">
    <citation type="journal article" date="2021" name="Sci. Rep.">
        <title>The distribution of antibiotic resistance genes in chicken gut microbiota commensals.</title>
        <authorList>
            <person name="Juricova H."/>
            <person name="Matiasovicova J."/>
            <person name="Kubasova T."/>
            <person name="Cejkova D."/>
            <person name="Rychlik I."/>
        </authorList>
    </citation>
    <scope>NUCLEOTIDE SEQUENCE [LARGE SCALE GENOMIC DNA]</scope>
    <source>
        <strain evidence="2 3">An423</strain>
    </source>
</reference>
<dbReference type="Pfam" id="PF12666">
    <property type="entry name" value="PrgI"/>
    <property type="match status" value="1"/>
</dbReference>